<feature type="region of interest" description="Disordered" evidence="1">
    <location>
        <begin position="103"/>
        <end position="155"/>
    </location>
</feature>
<dbReference type="VEuPathDB" id="FungiDB:FUN_009009"/>
<dbReference type="AlphaFoldDB" id="A0A2N1NA49"/>
<organism evidence="2 3">
    <name type="scientific">Rhizophagus irregularis</name>
    <dbReference type="NCBI Taxonomy" id="588596"/>
    <lineage>
        <taxon>Eukaryota</taxon>
        <taxon>Fungi</taxon>
        <taxon>Fungi incertae sedis</taxon>
        <taxon>Mucoromycota</taxon>
        <taxon>Glomeromycotina</taxon>
        <taxon>Glomeromycetes</taxon>
        <taxon>Glomerales</taxon>
        <taxon>Glomeraceae</taxon>
        <taxon>Rhizophagus</taxon>
    </lineage>
</organism>
<sequence>MSIETERNPCPYCSTQLQYCYISLSEKMLICAKKKCPFPFDVDDVSPYIIKVDSLVNTNSFAEPSSSSSSSSPSSPSSPSSSSSSSLLDEKFLSLKTPSKPTLNLTKSVKSKSKSHNSSKKEISNLPNSESFPNVNIEMSPTESNNLSTNPKSINAGSITQSLTLSNNEEPLNPFNKVIPEETISNSDNNNTITLKTLGVTLKVDQPNKNISQPNSSQFNGLSTDTIKNKFSLISLFNMNDFPVTTVEGSSANTTNYLTGNDNMLPNFNTMDVNMQGNDANMENMDNMDNMDLDELFGTYDSLESSKISGNGMNLDFDSFMASLGGDLAEAEIPNDMSGNNLNVDSNTVLVNTNGMNEIQNNTVNGHLDIYAEMVNGNSNEKSENNSMLVDMTFRSVNGQNGYHENIEKIKDGVNGVVEDEGKNVNVVGKTINGDSVTLNIGEKEVDQKKDCET</sequence>
<feature type="compositionally biased region" description="Polar residues" evidence="1">
    <location>
        <begin position="125"/>
        <end position="155"/>
    </location>
</feature>
<comment type="caution">
    <text evidence="2">The sequence shown here is derived from an EMBL/GenBank/DDBJ whole genome shotgun (WGS) entry which is preliminary data.</text>
</comment>
<evidence type="ECO:0000313" key="3">
    <source>
        <dbReference type="Proteomes" id="UP000233469"/>
    </source>
</evidence>
<dbReference type="VEuPathDB" id="FungiDB:RhiirA1_422760"/>
<name>A0A2N1NA49_9GLOM</name>
<feature type="compositionally biased region" description="Basic residues" evidence="1">
    <location>
        <begin position="109"/>
        <end position="118"/>
    </location>
</feature>
<gene>
    <name evidence="2" type="ORF">RhiirC2_450601</name>
</gene>
<dbReference type="EMBL" id="LLXL01000580">
    <property type="protein sequence ID" value="PKK70796.1"/>
    <property type="molecule type" value="Genomic_DNA"/>
</dbReference>
<reference evidence="2 3" key="1">
    <citation type="submission" date="2016-04" db="EMBL/GenBank/DDBJ databases">
        <title>Genome analyses suggest a sexual origin of heterokaryosis in a supposedly ancient asexual fungus.</title>
        <authorList>
            <person name="Ropars J."/>
            <person name="Sedzielewska K."/>
            <person name="Noel J."/>
            <person name="Charron P."/>
            <person name="Farinelli L."/>
            <person name="Marton T."/>
            <person name="Kruger M."/>
            <person name="Pelin A."/>
            <person name="Brachmann A."/>
            <person name="Corradi N."/>
        </authorList>
    </citation>
    <scope>NUCLEOTIDE SEQUENCE [LARGE SCALE GENOMIC DNA]</scope>
    <source>
        <strain evidence="2 3">C2</strain>
    </source>
</reference>
<dbReference type="VEuPathDB" id="FungiDB:RhiirFUN_007787"/>
<dbReference type="Proteomes" id="UP000233469">
    <property type="component" value="Unassembled WGS sequence"/>
</dbReference>
<protein>
    <submittedName>
        <fullName evidence="2">Uncharacterized protein</fullName>
    </submittedName>
</protein>
<evidence type="ECO:0000313" key="2">
    <source>
        <dbReference type="EMBL" id="PKK70796.1"/>
    </source>
</evidence>
<proteinExistence type="predicted"/>
<feature type="compositionally biased region" description="Low complexity" evidence="1">
    <location>
        <begin position="64"/>
        <end position="86"/>
    </location>
</feature>
<accession>A0A2N1NA49</accession>
<feature type="region of interest" description="Disordered" evidence="1">
    <location>
        <begin position="61"/>
        <end position="86"/>
    </location>
</feature>
<evidence type="ECO:0000256" key="1">
    <source>
        <dbReference type="SAM" id="MobiDB-lite"/>
    </source>
</evidence>
<reference evidence="2 3" key="2">
    <citation type="submission" date="2017-10" db="EMBL/GenBank/DDBJ databases">
        <title>Extensive intraspecific genome diversity in a model arbuscular mycorrhizal fungus.</title>
        <authorList>
            <person name="Chen E.C.H."/>
            <person name="Morin E."/>
            <person name="Baudet D."/>
            <person name="Noel J."/>
            <person name="Ndikumana S."/>
            <person name="Charron P."/>
            <person name="St-Onge C."/>
            <person name="Giorgi J."/>
            <person name="Grigoriev I.V."/>
            <person name="Roux C."/>
            <person name="Martin F.M."/>
            <person name="Corradi N."/>
        </authorList>
    </citation>
    <scope>NUCLEOTIDE SEQUENCE [LARGE SCALE GENOMIC DNA]</scope>
    <source>
        <strain evidence="2 3">C2</strain>
    </source>
</reference>